<dbReference type="Proteomes" id="UP001229421">
    <property type="component" value="Unassembled WGS sequence"/>
</dbReference>
<organism evidence="2 3">
    <name type="scientific">Tagetes erecta</name>
    <name type="common">African marigold</name>
    <dbReference type="NCBI Taxonomy" id="13708"/>
    <lineage>
        <taxon>Eukaryota</taxon>
        <taxon>Viridiplantae</taxon>
        <taxon>Streptophyta</taxon>
        <taxon>Embryophyta</taxon>
        <taxon>Tracheophyta</taxon>
        <taxon>Spermatophyta</taxon>
        <taxon>Magnoliopsida</taxon>
        <taxon>eudicotyledons</taxon>
        <taxon>Gunneridae</taxon>
        <taxon>Pentapetalae</taxon>
        <taxon>asterids</taxon>
        <taxon>campanulids</taxon>
        <taxon>Asterales</taxon>
        <taxon>Asteraceae</taxon>
        <taxon>Asteroideae</taxon>
        <taxon>Heliantheae alliance</taxon>
        <taxon>Tageteae</taxon>
        <taxon>Tagetes</taxon>
    </lineage>
</organism>
<feature type="coiled-coil region" evidence="1">
    <location>
        <begin position="161"/>
        <end position="216"/>
    </location>
</feature>
<keyword evidence="1" id="KW-0175">Coiled coil</keyword>
<evidence type="ECO:0000313" key="3">
    <source>
        <dbReference type="Proteomes" id="UP001229421"/>
    </source>
</evidence>
<dbReference type="EMBL" id="JAUHHV010000007">
    <property type="protein sequence ID" value="KAK1419462.1"/>
    <property type="molecule type" value="Genomic_DNA"/>
</dbReference>
<comment type="caution">
    <text evidence="2">The sequence shown here is derived from an EMBL/GenBank/DDBJ whole genome shotgun (WGS) entry which is preliminary data.</text>
</comment>
<gene>
    <name evidence="2" type="ORF">QVD17_28631</name>
</gene>
<dbReference type="Gene3D" id="1.20.5.340">
    <property type="match status" value="1"/>
</dbReference>
<reference evidence="2" key="1">
    <citation type="journal article" date="2023" name="bioRxiv">
        <title>Improved chromosome-level genome assembly for marigold (Tagetes erecta).</title>
        <authorList>
            <person name="Jiang F."/>
            <person name="Yuan L."/>
            <person name="Wang S."/>
            <person name="Wang H."/>
            <person name="Xu D."/>
            <person name="Wang A."/>
            <person name="Fan W."/>
        </authorList>
    </citation>
    <scope>NUCLEOTIDE SEQUENCE</scope>
    <source>
        <strain evidence="2">WSJ</strain>
        <tissue evidence="2">Leaf</tissue>
    </source>
</reference>
<accession>A0AAD8NSC5</accession>
<proteinExistence type="predicted"/>
<sequence>MAIEEPVEVASGIEEVVVEVPKDISVKYVRRKRSKPVIVEPEEIDVLQIAQEAMAEAETMAQIVEEADAGVADPNIADIPTTSQQIAENVEQGLESSPNVVSKIDDEKEKSIAELEDMVAKLIEANDLLKASNERKKKRFDEYWDIHNQNLKTFKKLDEDHVKLVDEHVKLREDYDKLKEEHENLKYDYAEVKAECNTLEAEKEMLEKELEEMKPKKAGSSSDKDFSEEIVEVTESHVPKVYLTRARGTSNVGIRVESPIIIPDEAAAETVISDKAEGKRKIDAIPEIFGDEESSKRAKIDKTVQIEPIQSVAVVETEKVDETEIVSEAETEIVSEAETEIVSEAETEVFVATDSEKEVGSGDTVQVEPIQSEAVNRPETEAEVASQFEPVQTDDAPMIEALDDLDDIDWTESEDEAEPVQNVVEELPDDLDQRRGYGREYWLTGSDVECWFYVLDDCLVVVIVVFG</sequence>
<evidence type="ECO:0000256" key="1">
    <source>
        <dbReference type="SAM" id="Coils"/>
    </source>
</evidence>
<keyword evidence="3" id="KW-1185">Reference proteome</keyword>
<name>A0AAD8NSC5_TARER</name>
<evidence type="ECO:0000313" key="2">
    <source>
        <dbReference type="EMBL" id="KAK1419462.1"/>
    </source>
</evidence>
<dbReference type="AlphaFoldDB" id="A0AAD8NSC5"/>
<protein>
    <submittedName>
        <fullName evidence="2">Uncharacterized protein</fullName>
    </submittedName>
</protein>